<reference evidence="2 3" key="1">
    <citation type="journal article" date="2017" name="Front. Microbiol.">
        <title>Phaeobacter piscinae sp. nov., a species of the Roseobacter group and potential aquaculture probiont.</title>
        <authorList>
            <person name="Sonnenschein E.C."/>
            <person name="Phippen C.B.W."/>
            <person name="Nielsen K.F."/>
            <person name="Mateiu R.V."/>
            <person name="Melchiorsen J."/>
            <person name="Gram L."/>
            <person name="Overmann J."/>
            <person name="Freese H.M."/>
        </authorList>
    </citation>
    <scope>NUCLEOTIDE SEQUENCE [LARGE SCALE GENOMIC DNA]</scope>
    <source>
        <strain evidence="2 3">P88</strain>
    </source>
</reference>
<accession>A0A2I7K8X2</accession>
<evidence type="ECO:0000313" key="2">
    <source>
        <dbReference type="EMBL" id="AUQ99013.1"/>
    </source>
</evidence>
<evidence type="ECO:0000313" key="3">
    <source>
        <dbReference type="Proteomes" id="UP000236447"/>
    </source>
</evidence>
<protein>
    <submittedName>
        <fullName evidence="2">Uncharacterized protein</fullName>
    </submittedName>
</protein>
<keyword evidence="4" id="KW-1185">Reference proteome</keyword>
<evidence type="ECO:0000313" key="1">
    <source>
        <dbReference type="EMBL" id="AUQ94557.1"/>
    </source>
</evidence>
<dbReference type="Proteomes" id="UP000236536">
    <property type="component" value="Chromosome"/>
</dbReference>
<gene>
    <name evidence="1" type="ORF">PhaeoP66_01776</name>
    <name evidence="2" type="ORF">PhaeoP88_01638</name>
</gene>
<reference evidence="1 4" key="3">
    <citation type="journal article" date="2017" name="Int. J. Syst. Evol. Microbiol.">
        <title>Adaptation of Surface-Associated Bacteria to the Open Ocean: A Genomically Distinct Subpopulation of Phaeobacter gallaeciensis Colonizes Pacific Mesozooplankton.</title>
        <authorList>
            <person name="Freese H.M."/>
            <person name="Methner A."/>
            <person name="Overmann J."/>
        </authorList>
    </citation>
    <scope>NUCLEOTIDE SEQUENCE [LARGE SCALE GENOMIC DNA]</scope>
    <source>
        <strain evidence="1 4">P66</strain>
    </source>
</reference>
<evidence type="ECO:0000313" key="4">
    <source>
        <dbReference type="Proteomes" id="UP000236536"/>
    </source>
</evidence>
<dbReference type="AlphaFoldDB" id="A0A2I7K8X2"/>
<dbReference type="Proteomes" id="UP000236447">
    <property type="component" value="Chromosome"/>
</dbReference>
<proteinExistence type="predicted"/>
<reference evidence="3 4" key="2">
    <citation type="journal article" date="2017" name="Genome Biol. Evol.">
        <title>Trajectories and Drivers of Genome Evolution in Surface-Associated Marine Phaeobacter.</title>
        <authorList>
            <person name="Freese H.M."/>
            <person name="Sikorski J."/>
            <person name="Bunk B."/>
            <person name="Scheuner C."/>
            <person name="Meier-Kolthoff J.P."/>
            <person name="Sproer C."/>
            <person name="Gram L."/>
            <person name="Overmann J."/>
        </authorList>
    </citation>
    <scope>NUCLEOTIDE SEQUENCE [LARGE SCALE GENOMIC DNA]</scope>
    <source>
        <strain evidence="1 4">P66</strain>
        <strain evidence="2 3">P88</strain>
    </source>
</reference>
<sequence>MLSKLSSYRFYLSLIEVDAFGVSTRVILRDFICALGYSHDLTGSSCCRLRLRSAINPPFWSLDRIFPRDFVKSQFSGLSSGAVTPFAEPLV</sequence>
<organism evidence="2 3">
    <name type="scientific">Phaeobacter inhibens</name>
    <dbReference type="NCBI Taxonomy" id="221822"/>
    <lineage>
        <taxon>Bacteria</taxon>
        <taxon>Pseudomonadati</taxon>
        <taxon>Pseudomonadota</taxon>
        <taxon>Alphaproteobacteria</taxon>
        <taxon>Rhodobacterales</taxon>
        <taxon>Roseobacteraceae</taxon>
        <taxon>Phaeobacter</taxon>
    </lineage>
</organism>
<dbReference type="EMBL" id="CP010705">
    <property type="protein sequence ID" value="AUQ94557.1"/>
    <property type="molecule type" value="Genomic_DNA"/>
</dbReference>
<dbReference type="EMBL" id="CP010725">
    <property type="protein sequence ID" value="AUQ99013.1"/>
    <property type="molecule type" value="Genomic_DNA"/>
</dbReference>
<name>A0A2I7K8X2_9RHOB</name>